<feature type="transmembrane region" description="Helical" evidence="7">
    <location>
        <begin position="136"/>
        <end position="157"/>
    </location>
</feature>
<proteinExistence type="predicted"/>
<dbReference type="SMART" id="SM00382">
    <property type="entry name" value="AAA"/>
    <property type="match status" value="1"/>
</dbReference>
<dbReference type="Gene3D" id="1.20.1560.10">
    <property type="entry name" value="ABC transporter type 1, transmembrane domain"/>
    <property type="match status" value="1"/>
</dbReference>
<keyword evidence="13" id="KW-1185">Reference proteome</keyword>
<comment type="subcellular location">
    <subcellularLocation>
        <location evidence="1">Cell membrane</location>
        <topology evidence="1">Multi-pass membrane protein</topology>
    </subcellularLocation>
</comment>
<name>A0A6C1TUI2_9CORY</name>
<dbReference type="InterPro" id="IPR003593">
    <property type="entry name" value="AAA+_ATPase"/>
</dbReference>
<evidence type="ECO:0000259" key="8">
    <source>
        <dbReference type="PROSITE" id="PS50893"/>
    </source>
</evidence>
<dbReference type="InterPro" id="IPR039421">
    <property type="entry name" value="Type_1_exporter"/>
</dbReference>
<dbReference type="OrthoDB" id="9806127at2"/>
<evidence type="ECO:0000313" key="13">
    <source>
        <dbReference type="Proteomes" id="UP000580709"/>
    </source>
</evidence>
<evidence type="ECO:0000313" key="12">
    <source>
        <dbReference type="Proteomes" id="UP000336646"/>
    </source>
</evidence>
<keyword evidence="6 7" id="KW-0472">Membrane</keyword>
<evidence type="ECO:0000256" key="3">
    <source>
        <dbReference type="ARBA" id="ARBA00022741"/>
    </source>
</evidence>
<keyword evidence="3" id="KW-0547">Nucleotide-binding</keyword>
<evidence type="ECO:0000256" key="1">
    <source>
        <dbReference type="ARBA" id="ARBA00004651"/>
    </source>
</evidence>
<evidence type="ECO:0000259" key="9">
    <source>
        <dbReference type="PROSITE" id="PS50929"/>
    </source>
</evidence>
<dbReference type="PANTHER" id="PTHR24221">
    <property type="entry name" value="ATP-BINDING CASSETTE SUB-FAMILY B"/>
    <property type="match status" value="1"/>
</dbReference>
<evidence type="ECO:0000256" key="2">
    <source>
        <dbReference type="ARBA" id="ARBA00022692"/>
    </source>
</evidence>
<protein>
    <submittedName>
        <fullName evidence="11">ATP-binding cassette domain-containing protein</fullName>
    </submittedName>
</protein>
<dbReference type="EMBL" id="RXIR01000032">
    <property type="protein sequence ID" value="TVS26278.1"/>
    <property type="molecule type" value="Genomic_DNA"/>
</dbReference>
<evidence type="ECO:0000256" key="4">
    <source>
        <dbReference type="ARBA" id="ARBA00022840"/>
    </source>
</evidence>
<dbReference type="PROSITE" id="PS00211">
    <property type="entry name" value="ABC_TRANSPORTER_1"/>
    <property type="match status" value="1"/>
</dbReference>
<reference evidence="10 13" key="2">
    <citation type="submission" date="2020-07" db="EMBL/GenBank/DDBJ databases">
        <authorList>
            <person name="Khare M."/>
        </authorList>
    </citation>
    <scope>NUCLEOTIDE SEQUENCE [LARGE SCALE GENOMIC DNA]</scope>
    <source>
        <strain evidence="10 13">P8776</strain>
    </source>
</reference>
<comment type="caution">
    <text evidence="11">The sequence shown here is derived from an EMBL/GenBank/DDBJ whole genome shotgun (WGS) entry which is preliminary data.</text>
</comment>
<feature type="transmembrane region" description="Helical" evidence="7">
    <location>
        <begin position="238"/>
        <end position="266"/>
    </location>
</feature>
<dbReference type="SUPFAM" id="SSF90123">
    <property type="entry name" value="ABC transporter transmembrane region"/>
    <property type="match status" value="1"/>
</dbReference>
<evidence type="ECO:0000313" key="11">
    <source>
        <dbReference type="EMBL" id="TVS26278.1"/>
    </source>
</evidence>
<feature type="domain" description="ABC transmembrane type-1" evidence="9">
    <location>
        <begin position="25"/>
        <end position="304"/>
    </location>
</feature>
<dbReference type="GO" id="GO:0016887">
    <property type="term" value="F:ATP hydrolysis activity"/>
    <property type="evidence" value="ECO:0007669"/>
    <property type="project" value="InterPro"/>
</dbReference>
<evidence type="ECO:0000256" key="7">
    <source>
        <dbReference type="SAM" id="Phobius"/>
    </source>
</evidence>
<dbReference type="Proteomes" id="UP000580709">
    <property type="component" value="Unassembled WGS sequence"/>
</dbReference>
<feature type="transmembrane region" description="Helical" evidence="7">
    <location>
        <begin position="25"/>
        <end position="46"/>
    </location>
</feature>
<dbReference type="InterPro" id="IPR027417">
    <property type="entry name" value="P-loop_NTPase"/>
</dbReference>
<feature type="domain" description="ABC transporter" evidence="8">
    <location>
        <begin position="343"/>
        <end position="534"/>
    </location>
</feature>
<dbReference type="InterPro" id="IPR036640">
    <property type="entry name" value="ABC1_TM_sf"/>
</dbReference>
<feature type="transmembrane region" description="Helical" evidence="7">
    <location>
        <begin position="163"/>
        <end position="180"/>
    </location>
</feature>
<dbReference type="Proteomes" id="UP000336646">
    <property type="component" value="Unassembled WGS sequence"/>
</dbReference>
<dbReference type="PANTHER" id="PTHR24221:SF590">
    <property type="entry name" value="COMPONENT LINKED WITH THE ASSEMBLY OF CYTOCHROME' TRANSPORT TRANSMEMBRANE ATP-BINDING PROTEIN ABC TRANSPORTER CYDD-RELATED"/>
    <property type="match status" value="1"/>
</dbReference>
<dbReference type="GO" id="GO:0005886">
    <property type="term" value="C:plasma membrane"/>
    <property type="evidence" value="ECO:0007669"/>
    <property type="project" value="UniProtKB-SubCell"/>
</dbReference>
<dbReference type="InterPro" id="IPR011527">
    <property type="entry name" value="ABC1_TM_dom"/>
</dbReference>
<sequence>MQGPIDPRLLALVPPVRGLILRTGVLQAFITVLVLARGVLIGWVAARVILDRGADWEVLTWPVVALFAAIAVHGVVAARAQRSSSESVGRVVDTLRAKALAALRRRDPRRVQEESAHWREVLTDGTENFRPYLNEFLPSLVAAALATPAALVVVLVADPVSGILALVTVPLIPAFMVLIGKLTAAHTRRRLEVTSALGGQLADLLSGSLTLRALGATHQPSRQLRSTGRRHEKATMSVLRLAFLSSFALEFLATLAVALVAVSIGLRLVDGNMELTAGLIALIVVPEVYNPIRQVGTNFHAAADGLTAAEEILELLDEDETRPVGHHGRNYLTHCGSPAGVQLTVTDLSVGGRDGTKPENLSFTAEPGKITVLYGDNGSGKSTVFLAVLGALPDDLVTGEITAPPPERTAYLPARPVLVPGSVEDNLVLLGAQRKPATETAGNLWFDVPLKRRLGPQGEGLSAGQSQRLTLARTLARGSGPTLHLLDEPSAHLSPELVDALSTELRRRVAAGHTVVLATHDVRLAAIADEVVYL</sequence>
<keyword evidence="5 7" id="KW-1133">Transmembrane helix</keyword>
<keyword evidence="2 7" id="KW-0812">Transmembrane</keyword>
<evidence type="ECO:0000256" key="6">
    <source>
        <dbReference type="ARBA" id="ARBA00023136"/>
    </source>
</evidence>
<dbReference type="GO" id="GO:0005524">
    <property type="term" value="F:ATP binding"/>
    <property type="evidence" value="ECO:0007669"/>
    <property type="project" value="UniProtKB-KW"/>
</dbReference>
<reference evidence="11 12" key="1">
    <citation type="submission" date="2018-12" db="EMBL/GenBank/DDBJ databases">
        <title>Corynebacterium sanguinis sp. nov., a clinically-associated and environmental corynebacterium.</title>
        <authorList>
            <person name="Gonzales-Siles L."/>
            <person name="Jaen-Luchoro D."/>
            <person name="Cardew S."/>
            <person name="Inganas E."/>
            <person name="Ohlen M."/>
            <person name="Jensie-Markopolous S."/>
            <person name="Pinyeiro-Iglesias B."/>
            <person name="Molin K."/>
            <person name="Skovbjerg S."/>
            <person name="Svensson-Stadler L."/>
            <person name="Funke G."/>
            <person name="Moore E.R.B."/>
        </authorList>
    </citation>
    <scope>NUCLEOTIDE SEQUENCE [LARGE SCALE GENOMIC DNA]</scope>
    <source>
        <strain evidence="11 12">58734</strain>
    </source>
</reference>
<keyword evidence="4 11" id="KW-0067">ATP-binding</keyword>
<evidence type="ECO:0000313" key="10">
    <source>
        <dbReference type="EMBL" id="MBA4505628.1"/>
    </source>
</evidence>
<dbReference type="GO" id="GO:0140359">
    <property type="term" value="F:ABC-type transporter activity"/>
    <property type="evidence" value="ECO:0007669"/>
    <property type="project" value="InterPro"/>
</dbReference>
<dbReference type="InterPro" id="IPR003439">
    <property type="entry name" value="ABC_transporter-like_ATP-bd"/>
</dbReference>
<dbReference type="PROSITE" id="PS50929">
    <property type="entry name" value="ABC_TM1F"/>
    <property type="match status" value="1"/>
</dbReference>
<dbReference type="AlphaFoldDB" id="A0A6C1TUI2"/>
<dbReference type="Pfam" id="PF00005">
    <property type="entry name" value="ABC_tran"/>
    <property type="match status" value="1"/>
</dbReference>
<accession>A0A6C1TUI2</accession>
<dbReference type="PROSITE" id="PS50893">
    <property type="entry name" value="ABC_TRANSPORTER_2"/>
    <property type="match status" value="1"/>
</dbReference>
<dbReference type="EMBL" id="JACEOR010000411">
    <property type="protein sequence ID" value="MBA4505628.1"/>
    <property type="molecule type" value="Genomic_DNA"/>
</dbReference>
<dbReference type="Gene3D" id="3.40.50.300">
    <property type="entry name" value="P-loop containing nucleotide triphosphate hydrolases"/>
    <property type="match status" value="1"/>
</dbReference>
<dbReference type="InterPro" id="IPR017871">
    <property type="entry name" value="ABC_transporter-like_CS"/>
</dbReference>
<feature type="transmembrane region" description="Helical" evidence="7">
    <location>
        <begin position="58"/>
        <end position="78"/>
    </location>
</feature>
<gene>
    <name evidence="11" type="ORF">EKI59_10875</name>
    <name evidence="10" type="ORF">H0H28_09920</name>
</gene>
<dbReference type="GeneID" id="74900942"/>
<evidence type="ECO:0000256" key="5">
    <source>
        <dbReference type="ARBA" id="ARBA00022989"/>
    </source>
</evidence>
<organism evidence="11 12">
    <name type="scientific">Corynebacterium sanguinis</name>
    <dbReference type="NCBI Taxonomy" id="2594913"/>
    <lineage>
        <taxon>Bacteria</taxon>
        <taxon>Bacillati</taxon>
        <taxon>Actinomycetota</taxon>
        <taxon>Actinomycetes</taxon>
        <taxon>Mycobacteriales</taxon>
        <taxon>Corynebacteriaceae</taxon>
        <taxon>Corynebacterium</taxon>
    </lineage>
</organism>
<dbReference type="RefSeq" id="WP_144317281.1">
    <property type="nucleotide sequence ID" value="NZ_CP038157.1"/>
</dbReference>
<dbReference type="SUPFAM" id="SSF52540">
    <property type="entry name" value="P-loop containing nucleoside triphosphate hydrolases"/>
    <property type="match status" value="1"/>
</dbReference>
<dbReference type="Pfam" id="PF00664">
    <property type="entry name" value="ABC_membrane"/>
    <property type="match status" value="1"/>
</dbReference>
<dbReference type="CDD" id="cd18584">
    <property type="entry name" value="ABC_6TM_AarD_CydD"/>
    <property type="match status" value="1"/>
</dbReference>